<keyword evidence="2" id="KW-0812">Transmembrane</keyword>
<gene>
    <name evidence="4" type="ORF">U0C82_12360</name>
</gene>
<evidence type="ECO:0000313" key="4">
    <source>
        <dbReference type="EMBL" id="MDY8109931.1"/>
    </source>
</evidence>
<dbReference type="InterPro" id="IPR052894">
    <property type="entry name" value="AsmA-related"/>
</dbReference>
<sequence>MKREGRASDQSAGADRRTGQGSGTLVRAFVLFGGLLVLALCAALVAPLFIDWSVYRDDFEREASRILGRDVTVEGTASARLLPFPSVTFEDVSVAGANGEAPFLTVRGFRMNAELAPYLSGEIRIFAMALDNPVLRIGADGLSLPSPRVSESAEVVLEDVDITDGEIVFADGSGIVDAGVSRLTNLDADLSAQSLSGPVEGAGTFDLSGEDVAFTLGIGEAGTEEGAALRLSLVSRGYSAQLDLDGRLLSADGSTRFDGQLGYTQPIVVADEDASEPAGGFGTLVGPGDGAATAPDDAFDGLRGSLAQAAVTPAKPPLRALGTVAITGDRLRSDVLRVEIGERDAPYVLTGSGEITLQSGAPAFRLVLEGETFDVDTLGAGAPAGGGGSGGNVSASLAARLETLRSVLSDVPKPTIDGTIELALPVVTFGDTTIRALAFRARPRPQGWLLEDLTAELPGRTLVEADGQLRLEPSLGYAGSLLVASRQPSGLSDWLTGTIDPKIRTLERAGLSANVDLTAERQTFRDLELDLGGDPLTGLIERVPNSDGGRLTARLTGGALDLDALRALGAMATGTDNVLTSVTRYDVALKAGPVRYGKFEADSVDADILYDGAVLTLAKLEVGGLAGASFAATGQLRGLGADTEGMIDLTLASDDPEAFLAFVDEIRPGTPVVEALRSRAASLAPLRLAGEIESIERGSGSPTLLLRLDGQAAATRLDFSAAIENGFRAIETSGRVGLELRMESDAPATLLAQLGLPARGGEIEGPLEIETSASASARGPAVISATLRSPQTDADFEGVLDLSDSGVDNLDSSVRLSSRSLGPWITAFGLDFGLDEAIRQQLDADLTASIASDGAGWSIADLSGVVGGNALQSDLSIAGDGSIDGTLRTDSLSLPWLASLVYGVDPLAEGGGIWSSSPIGTSLLPDRPISLAVRADSMDVGTAAIGEMSAHLESSARDLALSSLSGKLFGGDISGDLILRNLDGLGSFSADLRADEIALAMLAPALAASGDASDLTLTARLDATAQSPAGLVAALAGAGEATVVGAALPGIPSDPLPALLAGADAEGFSAETDTTSAFTRIAEGARFPITRAVSRYSVSGGDVILPGVTVSAGGNTLTLSGRIDLSTLDLDADLTLAIETGEERVEGAQAEVRYALEGPIGAPALRRNDMALANYLAVRALEREQARVEAMQERLEETLRLRRETRFYRWMERRDEARRQEAIEAELEARNAAAAAAATAAAAAARPASPPREVPVRGGSGNGPAAPPEPAPVPERPAPPAATSPELSLDFETAPENSGDARRDGFSTLPGVEDPLQF</sequence>
<feature type="region of interest" description="Disordered" evidence="1">
    <location>
        <begin position="1243"/>
        <end position="1318"/>
    </location>
</feature>
<dbReference type="PIRSF" id="PIRSF034039">
    <property type="entry name" value="UCP034039"/>
    <property type="match status" value="1"/>
</dbReference>
<protein>
    <submittedName>
        <fullName evidence="4">AsmA family protein</fullName>
    </submittedName>
</protein>
<reference evidence="4 5" key="1">
    <citation type="submission" date="2023-12" db="EMBL/GenBank/DDBJ databases">
        <title>Description of Novel Strain Fulvimarina sp. 2208YS6-2-32 isolated from Uroteuthis (Photololigo) edulis.</title>
        <authorList>
            <person name="Park J.-S."/>
        </authorList>
    </citation>
    <scope>NUCLEOTIDE SEQUENCE [LARGE SCALE GENOMIC DNA]</scope>
    <source>
        <strain evidence="4 5">2208YS6-2-32</strain>
    </source>
</reference>
<evidence type="ECO:0000256" key="1">
    <source>
        <dbReference type="SAM" id="MobiDB-lite"/>
    </source>
</evidence>
<name>A0ABU5I3Z5_9HYPH</name>
<dbReference type="RefSeq" id="WP_322187463.1">
    <property type="nucleotide sequence ID" value="NZ_JAXLPB010000004.1"/>
</dbReference>
<evidence type="ECO:0000259" key="3">
    <source>
        <dbReference type="Pfam" id="PF05170"/>
    </source>
</evidence>
<proteinExistence type="predicted"/>
<feature type="compositionally biased region" description="Pro residues" evidence="1">
    <location>
        <begin position="1265"/>
        <end position="1282"/>
    </location>
</feature>
<comment type="caution">
    <text evidence="4">The sequence shown here is derived from an EMBL/GenBank/DDBJ whole genome shotgun (WGS) entry which is preliminary data.</text>
</comment>
<dbReference type="EMBL" id="JAXLPB010000004">
    <property type="protein sequence ID" value="MDY8109931.1"/>
    <property type="molecule type" value="Genomic_DNA"/>
</dbReference>
<dbReference type="PANTHER" id="PTHR30441:SF4">
    <property type="entry name" value="PROTEIN ASMA"/>
    <property type="match status" value="1"/>
</dbReference>
<keyword evidence="2" id="KW-1133">Transmembrane helix</keyword>
<keyword evidence="2" id="KW-0472">Membrane</keyword>
<accession>A0ABU5I3Z5</accession>
<feature type="transmembrane region" description="Helical" evidence="2">
    <location>
        <begin position="25"/>
        <end position="50"/>
    </location>
</feature>
<dbReference type="InterPro" id="IPR007844">
    <property type="entry name" value="AsmA"/>
</dbReference>
<dbReference type="InterPro" id="IPR017023">
    <property type="entry name" value="UCP034039"/>
</dbReference>
<keyword evidence="5" id="KW-1185">Reference proteome</keyword>
<evidence type="ECO:0000313" key="5">
    <source>
        <dbReference type="Proteomes" id="UP001294412"/>
    </source>
</evidence>
<organism evidence="4 5">
    <name type="scientific">Fulvimarina uroteuthidis</name>
    <dbReference type="NCBI Taxonomy" id="3098149"/>
    <lineage>
        <taxon>Bacteria</taxon>
        <taxon>Pseudomonadati</taxon>
        <taxon>Pseudomonadota</taxon>
        <taxon>Alphaproteobacteria</taxon>
        <taxon>Hyphomicrobiales</taxon>
        <taxon>Aurantimonadaceae</taxon>
        <taxon>Fulvimarina</taxon>
    </lineage>
</organism>
<feature type="domain" description="AsmA" evidence="3">
    <location>
        <begin position="29"/>
        <end position="139"/>
    </location>
</feature>
<dbReference type="PANTHER" id="PTHR30441">
    <property type="entry name" value="DUF748 DOMAIN-CONTAINING PROTEIN"/>
    <property type="match status" value="1"/>
</dbReference>
<evidence type="ECO:0000256" key="2">
    <source>
        <dbReference type="SAM" id="Phobius"/>
    </source>
</evidence>
<dbReference type="Pfam" id="PF05170">
    <property type="entry name" value="AsmA"/>
    <property type="match status" value="1"/>
</dbReference>
<dbReference type="Proteomes" id="UP001294412">
    <property type="component" value="Unassembled WGS sequence"/>
</dbReference>